<dbReference type="STRING" id="1104324.P186_2812"/>
<keyword evidence="2" id="KW-1185">Reference proteome</keyword>
<protein>
    <submittedName>
        <fullName evidence="1">Uncharacterized protein</fullName>
    </submittedName>
</protein>
<accession>G7VF23</accession>
<dbReference type="RefSeq" id="WP_014290013.1">
    <property type="nucleotide sequence ID" value="NC_016645.1"/>
</dbReference>
<organism evidence="1 2">
    <name type="scientific">Pyrobaculum ferrireducens</name>
    <dbReference type="NCBI Taxonomy" id="1104324"/>
    <lineage>
        <taxon>Archaea</taxon>
        <taxon>Thermoproteota</taxon>
        <taxon>Thermoprotei</taxon>
        <taxon>Thermoproteales</taxon>
        <taxon>Thermoproteaceae</taxon>
        <taxon>Pyrobaculum</taxon>
    </lineage>
</organism>
<dbReference type="AlphaFoldDB" id="G7VF23"/>
<reference evidence="1 2" key="1">
    <citation type="journal article" date="2012" name="J. Bacteriol.">
        <title>Complete genome sequence of strain 1860, a crenarchaeon of the genus pyrobaculum able to grow with various electron acceptors.</title>
        <authorList>
            <person name="Mardanov A.V."/>
            <person name="Gumerov V.M."/>
            <person name="Slobodkina G.B."/>
            <person name="Beletsky A.V."/>
            <person name="Bonch-Osmolovskaya E.A."/>
            <person name="Ravin N.V."/>
            <person name="Skryabin K.G."/>
        </authorList>
    </citation>
    <scope>NUCLEOTIDE SEQUENCE [LARGE SCALE GENOMIC DNA]</scope>
    <source>
        <strain evidence="1 2">1860</strain>
    </source>
</reference>
<sequence length="118" mass="12901">MSRILLLFIVLTFLIIAAEPDVTRVEVPISGTLSASASRLYGPYSSVTAVTISLDFKGGELCAGYVYADDFKGEYSCSTSGRLYVSYSVDWTRDVYILVYNPSSSSVSYSGTATLYIW</sequence>
<dbReference type="eggNOG" id="arCOG13911">
    <property type="taxonomic scope" value="Archaea"/>
</dbReference>
<evidence type="ECO:0000313" key="1">
    <source>
        <dbReference type="EMBL" id="AET34188.1"/>
    </source>
</evidence>
<dbReference type="HOGENOM" id="CLU_2067903_0_0_2"/>
<gene>
    <name evidence="1" type="ORF">P186_2812</name>
</gene>
<dbReference type="BioCyc" id="PSP1104324:GJSN-2749-MONOMER"/>
<proteinExistence type="predicted"/>
<dbReference type="Proteomes" id="UP000005867">
    <property type="component" value="Chromosome"/>
</dbReference>
<dbReference type="EMBL" id="CP003098">
    <property type="protein sequence ID" value="AET34188.1"/>
    <property type="molecule type" value="Genomic_DNA"/>
</dbReference>
<evidence type="ECO:0000313" key="2">
    <source>
        <dbReference type="Proteomes" id="UP000005867"/>
    </source>
</evidence>
<dbReference type="KEGG" id="pyr:P186_2812"/>
<dbReference type="GeneID" id="11594410"/>
<name>G7VF23_9CREN</name>